<dbReference type="EMBL" id="BGPR01014361">
    <property type="protein sequence ID" value="GBN64889.1"/>
    <property type="molecule type" value="Genomic_DNA"/>
</dbReference>
<accession>A0A4Y2QNW6</accession>
<comment type="caution">
    <text evidence="2">The sequence shown here is derived from an EMBL/GenBank/DDBJ whole genome shotgun (WGS) entry which is preliminary data.</text>
</comment>
<dbReference type="Proteomes" id="UP000499080">
    <property type="component" value="Unassembled WGS sequence"/>
</dbReference>
<keyword evidence="3" id="KW-1185">Reference proteome</keyword>
<dbReference type="AlphaFoldDB" id="A0A4Y2QNW6"/>
<gene>
    <name evidence="2" type="ORF">AVEN_146690_1</name>
</gene>
<evidence type="ECO:0000313" key="3">
    <source>
        <dbReference type="Proteomes" id="UP000499080"/>
    </source>
</evidence>
<feature type="non-terminal residue" evidence="2">
    <location>
        <position position="1"/>
    </location>
</feature>
<name>A0A4Y2QNW6_ARAVE</name>
<sequence>TVSPCSCCPRKSSSELVSDSHPSPDSKDKCLKGFGNLVVGKGKGLSQRFP</sequence>
<proteinExistence type="predicted"/>
<feature type="region of interest" description="Disordered" evidence="1">
    <location>
        <begin position="1"/>
        <end position="28"/>
    </location>
</feature>
<reference evidence="2 3" key="1">
    <citation type="journal article" date="2019" name="Sci. Rep.">
        <title>Orb-weaving spider Araneus ventricosus genome elucidates the spidroin gene catalogue.</title>
        <authorList>
            <person name="Kono N."/>
            <person name="Nakamura H."/>
            <person name="Ohtoshi R."/>
            <person name="Moran D.A.P."/>
            <person name="Shinohara A."/>
            <person name="Yoshida Y."/>
            <person name="Fujiwara M."/>
            <person name="Mori M."/>
            <person name="Tomita M."/>
            <person name="Arakawa K."/>
        </authorList>
    </citation>
    <scope>NUCLEOTIDE SEQUENCE [LARGE SCALE GENOMIC DNA]</scope>
</reference>
<evidence type="ECO:0000313" key="2">
    <source>
        <dbReference type="EMBL" id="GBN64889.1"/>
    </source>
</evidence>
<evidence type="ECO:0000256" key="1">
    <source>
        <dbReference type="SAM" id="MobiDB-lite"/>
    </source>
</evidence>
<protein>
    <submittedName>
        <fullName evidence="2">Uncharacterized protein</fullName>
    </submittedName>
</protein>
<organism evidence="2 3">
    <name type="scientific">Araneus ventricosus</name>
    <name type="common">Orbweaver spider</name>
    <name type="synonym">Epeira ventricosa</name>
    <dbReference type="NCBI Taxonomy" id="182803"/>
    <lineage>
        <taxon>Eukaryota</taxon>
        <taxon>Metazoa</taxon>
        <taxon>Ecdysozoa</taxon>
        <taxon>Arthropoda</taxon>
        <taxon>Chelicerata</taxon>
        <taxon>Arachnida</taxon>
        <taxon>Araneae</taxon>
        <taxon>Araneomorphae</taxon>
        <taxon>Entelegynae</taxon>
        <taxon>Araneoidea</taxon>
        <taxon>Araneidae</taxon>
        <taxon>Araneus</taxon>
    </lineage>
</organism>